<gene>
    <name evidence="6" type="primary">vgrG</name>
    <name evidence="6" type="ORF">NKI27_15330</name>
</gene>
<protein>
    <submittedName>
        <fullName evidence="6">Type VI secretion system tip protein VgrG</fullName>
    </submittedName>
</protein>
<name>A0ABY6N012_9ALTE</name>
<dbReference type="InterPro" id="IPR050708">
    <property type="entry name" value="T6SS_VgrG/RHS"/>
</dbReference>
<dbReference type="Pfam" id="PF04717">
    <property type="entry name" value="Phage_base_V"/>
    <property type="match status" value="1"/>
</dbReference>
<dbReference type="NCBIfam" id="TIGR03361">
    <property type="entry name" value="VI_Rhs_Vgr"/>
    <property type="match status" value="1"/>
</dbReference>
<evidence type="ECO:0000259" key="5">
    <source>
        <dbReference type="Pfam" id="PF22178"/>
    </source>
</evidence>
<dbReference type="SUPFAM" id="SSF69349">
    <property type="entry name" value="Phage fibre proteins"/>
    <property type="match status" value="1"/>
</dbReference>
<dbReference type="Pfam" id="PF22178">
    <property type="entry name" value="Gp5_trimer_C"/>
    <property type="match status" value="1"/>
</dbReference>
<keyword evidence="3" id="KW-0964">Secreted</keyword>
<feature type="domain" description="Gp5/Type VI secretion system Vgr protein OB-fold" evidence="4">
    <location>
        <begin position="393"/>
        <end position="457"/>
    </location>
</feature>
<dbReference type="PANTHER" id="PTHR32305">
    <property type="match status" value="1"/>
</dbReference>
<evidence type="ECO:0000256" key="1">
    <source>
        <dbReference type="ARBA" id="ARBA00004613"/>
    </source>
</evidence>
<dbReference type="NCBIfam" id="TIGR01646">
    <property type="entry name" value="vgr_GE"/>
    <property type="match status" value="1"/>
</dbReference>
<dbReference type="EMBL" id="CP100390">
    <property type="protein sequence ID" value="UZE95427.1"/>
    <property type="molecule type" value="Genomic_DNA"/>
</dbReference>
<dbReference type="Pfam" id="PF05954">
    <property type="entry name" value="Phage_GPD"/>
    <property type="match status" value="1"/>
</dbReference>
<proteinExistence type="inferred from homology"/>
<dbReference type="Gene3D" id="3.55.50.10">
    <property type="entry name" value="Baseplate protein-like domains"/>
    <property type="match status" value="1"/>
</dbReference>
<dbReference type="Gene3D" id="4.10.220.110">
    <property type="match status" value="1"/>
</dbReference>
<evidence type="ECO:0000259" key="4">
    <source>
        <dbReference type="Pfam" id="PF04717"/>
    </source>
</evidence>
<organism evidence="6 7">
    <name type="scientific">Alkalimarinus alittae</name>
    <dbReference type="NCBI Taxonomy" id="2961619"/>
    <lineage>
        <taxon>Bacteria</taxon>
        <taxon>Pseudomonadati</taxon>
        <taxon>Pseudomonadota</taxon>
        <taxon>Gammaproteobacteria</taxon>
        <taxon>Alteromonadales</taxon>
        <taxon>Alteromonadaceae</taxon>
        <taxon>Alkalimarinus</taxon>
    </lineage>
</organism>
<reference evidence="6" key="1">
    <citation type="submission" date="2022-06" db="EMBL/GenBank/DDBJ databases">
        <title>Alkalimarinus sp. nov., isolated from gut of a Alitta virens.</title>
        <authorList>
            <person name="Yang A.I."/>
            <person name="Shin N.-R."/>
        </authorList>
    </citation>
    <scope>NUCLEOTIDE SEQUENCE</scope>
    <source>
        <strain evidence="6">A2M4</strain>
    </source>
</reference>
<comment type="subcellular location">
    <subcellularLocation>
        <location evidence="1">Secreted</location>
    </subcellularLocation>
</comment>
<evidence type="ECO:0000256" key="2">
    <source>
        <dbReference type="ARBA" id="ARBA00005558"/>
    </source>
</evidence>
<dbReference type="RefSeq" id="WP_265046916.1">
    <property type="nucleotide sequence ID" value="NZ_CP100390.1"/>
</dbReference>
<dbReference type="InterPro" id="IPR006533">
    <property type="entry name" value="T6SS_Vgr_RhsGE"/>
</dbReference>
<comment type="similarity">
    <text evidence="2">Belongs to the VgrG protein family.</text>
</comment>
<dbReference type="InterPro" id="IPR017847">
    <property type="entry name" value="T6SS_RhsGE_Vgr_subset"/>
</dbReference>
<dbReference type="InterPro" id="IPR054030">
    <property type="entry name" value="Gp5_Vgr_C"/>
</dbReference>
<dbReference type="SUPFAM" id="SSF69255">
    <property type="entry name" value="gp5 N-terminal domain-like"/>
    <property type="match status" value="1"/>
</dbReference>
<evidence type="ECO:0000313" key="6">
    <source>
        <dbReference type="EMBL" id="UZE95427.1"/>
    </source>
</evidence>
<dbReference type="Proteomes" id="UP001163739">
    <property type="component" value="Chromosome"/>
</dbReference>
<sequence>MSNLMPSVLNQRHWDARLMLSVAGINDLLRVVHFEGHEAISSLYEYTIDIACENNALSLNDLIGRQATFQIKDDKGHSRTIMGAVYAVTQGSIQRRFSFYTFTLVPQFKWLQHRHGFRIFQDQDVPSMVQQVFDEAGLDSQSYRFELSSQYPQREYCVQYDEHEWHFVSRLLEEEGIHYHFEQSERQPVMVISDNPSSFRLLTPKRDIKFQGNSGQAGDEATLHGLSWNQQVSHDQITFNDYNYEKPNRSLLSSSQEISTSKLENYRFPGGYKKTEEGNRRSKIELARSKVASCKIEAKGDVCFLTSGAVFTLSQHPREDFNTDFLMTSIQQSGDQPQVLEEQSGGGGYQFHTTVSCIPSTMEYRPQRRHKKPVIQGAQTAVVYGAPGESIYTDELGRIKVNFHWERENKRSCWLRVSQAWAGNQWGSVSLPRVGQEVIVDFVDGNPDTPLVTGCVYHSLHKPPYPLPDHKTRTTFKSQSVPAGGFNELRVEDKKGHEQIFVQAQKDFDLKILQDHKIHVGENRHSIVEQDMFEQVKGELNQRVGGDIKVQTQSGHHLTIKGDRQEKVAGSIKQQAGGDIHIKSGSKVVLDAGVELTIQAGGAFIKLSPAGVQIQGATINLNGGGSAGPASAASPKAPSPAIQVVREGAGKQTEINPEKAPFERGELAFKEGAQSTINKRVHLKALVANEQLLADECMRDENGQCAKQTCTCVAG</sequence>
<dbReference type="InterPro" id="IPR037026">
    <property type="entry name" value="Vgr_OB-fold_dom_sf"/>
</dbReference>
<accession>A0ABY6N012</accession>
<evidence type="ECO:0000313" key="7">
    <source>
        <dbReference type="Proteomes" id="UP001163739"/>
    </source>
</evidence>
<dbReference type="Gene3D" id="2.30.110.50">
    <property type="match status" value="1"/>
</dbReference>
<dbReference type="Gene3D" id="2.40.50.230">
    <property type="entry name" value="Gp5 N-terminal domain"/>
    <property type="match status" value="1"/>
</dbReference>
<dbReference type="PANTHER" id="PTHR32305:SF15">
    <property type="entry name" value="PROTEIN RHSA-RELATED"/>
    <property type="match status" value="1"/>
</dbReference>
<dbReference type="InterPro" id="IPR006531">
    <property type="entry name" value="Gp5/Vgr_OB"/>
</dbReference>
<keyword evidence="7" id="KW-1185">Reference proteome</keyword>
<dbReference type="SUPFAM" id="SSF69279">
    <property type="entry name" value="Phage tail proteins"/>
    <property type="match status" value="2"/>
</dbReference>
<evidence type="ECO:0000256" key="3">
    <source>
        <dbReference type="ARBA" id="ARBA00022525"/>
    </source>
</evidence>
<feature type="domain" description="Gp5/Type VI secretion system Vgr C-terminal trimerisation" evidence="5">
    <location>
        <begin position="474"/>
        <end position="580"/>
    </location>
</feature>